<dbReference type="STRING" id="64971.SAMN05421831_109127"/>
<evidence type="ECO:0000313" key="5">
    <source>
        <dbReference type="Proteomes" id="UP000242999"/>
    </source>
</evidence>
<dbReference type="Pfam" id="PF00072">
    <property type="entry name" value="Response_reg"/>
    <property type="match status" value="2"/>
</dbReference>
<evidence type="ECO:0000259" key="3">
    <source>
        <dbReference type="PROSITE" id="PS50110"/>
    </source>
</evidence>
<accession>A0A1H6T8X0</accession>
<reference evidence="5" key="1">
    <citation type="submission" date="2016-10" db="EMBL/GenBank/DDBJ databases">
        <authorList>
            <person name="Varghese N."/>
            <person name="Submissions S."/>
        </authorList>
    </citation>
    <scope>NUCLEOTIDE SEQUENCE [LARGE SCALE GENOMIC DNA]</scope>
    <source>
        <strain evidence="5">DSM 7165</strain>
    </source>
</reference>
<dbReference type="InterPro" id="IPR050595">
    <property type="entry name" value="Bact_response_regulator"/>
</dbReference>
<feature type="domain" description="Response regulatory" evidence="3">
    <location>
        <begin position="146"/>
        <end position="263"/>
    </location>
</feature>
<comment type="caution">
    <text evidence="2">Lacks conserved residue(s) required for the propagation of feature annotation.</text>
</comment>
<proteinExistence type="predicted"/>
<dbReference type="InterPro" id="IPR011006">
    <property type="entry name" value="CheY-like_superfamily"/>
</dbReference>
<dbReference type="Gene3D" id="3.40.50.2300">
    <property type="match status" value="2"/>
</dbReference>
<organism evidence="4 5">
    <name type="scientific">Allopseudospirillum japonicum</name>
    <dbReference type="NCBI Taxonomy" id="64971"/>
    <lineage>
        <taxon>Bacteria</taxon>
        <taxon>Pseudomonadati</taxon>
        <taxon>Pseudomonadota</taxon>
        <taxon>Gammaproteobacteria</taxon>
        <taxon>Oceanospirillales</taxon>
        <taxon>Oceanospirillaceae</taxon>
        <taxon>Allopseudospirillum</taxon>
    </lineage>
</organism>
<name>A0A1H6T8X0_9GAMM</name>
<dbReference type="AlphaFoldDB" id="A0A1H6T8X0"/>
<feature type="modified residue" description="4-aspartylphosphate" evidence="2">
    <location>
        <position position="196"/>
    </location>
</feature>
<dbReference type="GO" id="GO:0000160">
    <property type="term" value="P:phosphorelay signal transduction system"/>
    <property type="evidence" value="ECO:0007669"/>
    <property type="project" value="InterPro"/>
</dbReference>
<keyword evidence="5" id="KW-1185">Reference proteome</keyword>
<feature type="domain" description="Response regulatory" evidence="3">
    <location>
        <begin position="10"/>
        <end position="127"/>
    </location>
</feature>
<dbReference type="SUPFAM" id="SSF52172">
    <property type="entry name" value="CheY-like"/>
    <property type="match status" value="2"/>
</dbReference>
<dbReference type="PANTHER" id="PTHR44591">
    <property type="entry name" value="STRESS RESPONSE REGULATOR PROTEIN 1"/>
    <property type="match status" value="1"/>
</dbReference>
<dbReference type="RefSeq" id="WP_177166863.1">
    <property type="nucleotide sequence ID" value="NZ_FNYH01000009.1"/>
</dbReference>
<protein>
    <submittedName>
        <fullName evidence="4">Two-component system, chemotaxis family, response regulator CheY</fullName>
    </submittedName>
</protein>
<dbReference type="Proteomes" id="UP000242999">
    <property type="component" value="Unassembled WGS sequence"/>
</dbReference>
<evidence type="ECO:0000256" key="2">
    <source>
        <dbReference type="PROSITE-ProRule" id="PRU00169"/>
    </source>
</evidence>
<dbReference type="InterPro" id="IPR001789">
    <property type="entry name" value="Sig_transdc_resp-reg_receiver"/>
</dbReference>
<evidence type="ECO:0000313" key="4">
    <source>
        <dbReference type="EMBL" id="SEI76488.1"/>
    </source>
</evidence>
<dbReference type="PANTHER" id="PTHR44591:SF3">
    <property type="entry name" value="RESPONSE REGULATORY DOMAIN-CONTAINING PROTEIN"/>
    <property type="match status" value="1"/>
</dbReference>
<sequence>MEHLSIYELSILLVEPSPTQRRIIEQHLKDEGILGIETAADARSAFNKMRTYTPDLVISSLYLPDAQAGDLVALMQSDPRLEHIPFMVISSERKWENLEAIRQSKVLALLPKPFNHQDLQRALIASLDYIVADELNLDLYDIKQLRVLVVDDSRLARKHLCRVLNQLGVEQLVEAKDGKDALHKLSADNFDLIVTDYNMPEMDGRELTEYVRTASEHSHVPILMVTSENDQARLSSVQQAGVSAICDKPFEVNNVRYLLTQLLEPEVA</sequence>
<keyword evidence="1 2" id="KW-0597">Phosphoprotein</keyword>
<dbReference type="EMBL" id="FNYH01000009">
    <property type="protein sequence ID" value="SEI76488.1"/>
    <property type="molecule type" value="Genomic_DNA"/>
</dbReference>
<evidence type="ECO:0000256" key="1">
    <source>
        <dbReference type="ARBA" id="ARBA00022553"/>
    </source>
</evidence>
<dbReference type="PROSITE" id="PS50110">
    <property type="entry name" value="RESPONSE_REGULATORY"/>
    <property type="match status" value="2"/>
</dbReference>
<dbReference type="SMART" id="SM00448">
    <property type="entry name" value="REC"/>
    <property type="match status" value="2"/>
</dbReference>
<gene>
    <name evidence="4" type="ORF">SAMN05421831_109127</name>
</gene>